<dbReference type="GO" id="GO:0051539">
    <property type="term" value="F:4 iron, 4 sulfur cluster binding"/>
    <property type="evidence" value="ECO:0007669"/>
    <property type="project" value="UniProtKB-UniRule"/>
</dbReference>
<comment type="subunit">
    <text evidence="7">Heterodimer of a small subunit (PriS) and a large subunit (PriL).</text>
</comment>
<comment type="similarity">
    <text evidence="7">Belongs to the eukaryotic-type primase large subunit family.</text>
</comment>
<dbReference type="HOGENOM" id="CLU_052778_0_0_2"/>
<dbReference type="KEGG" id="hwc:Hqrw_4104"/>
<keyword evidence="3 7" id="KW-0235">DNA replication</keyword>
<evidence type="ECO:0000256" key="7">
    <source>
        <dbReference type="HAMAP-Rule" id="MF_00701"/>
    </source>
</evidence>
<keyword evidence="9" id="KW-0808">Transferase</keyword>
<dbReference type="GO" id="GO:0003899">
    <property type="term" value="F:DNA-directed RNA polymerase activity"/>
    <property type="evidence" value="ECO:0007669"/>
    <property type="project" value="InterPro"/>
</dbReference>
<protein>
    <recommendedName>
        <fullName evidence="7">DNA primase large subunit PriL</fullName>
    </recommendedName>
</protein>
<dbReference type="CDD" id="cd06560">
    <property type="entry name" value="PriL"/>
    <property type="match status" value="1"/>
</dbReference>
<dbReference type="AlphaFoldDB" id="G0LFR4"/>
<evidence type="ECO:0000259" key="8">
    <source>
        <dbReference type="Pfam" id="PF04104"/>
    </source>
</evidence>
<evidence type="ECO:0000256" key="2">
    <source>
        <dbReference type="ARBA" id="ARBA00022515"/>
    </source>
</evidence>
<keyword evidence="9" id="KW-0548">Nucleotidyltransferase</keyword>
<evidence type="ECO:0000313" key="10">
    <source>
        <dbReference type="Proteomes" id="UP000007954"/>
    </source>
</evidence>
<dbReference type="InterPro" id="IPR058560">
    <property type="entry name" value="DNA_primase_C"/>
</dbReference>
<comment type="function">
    <text evidence="7">Regulatory subunit of DNA primase, an RNA polymerase that catalyzes the synthesis of short RNA molecules used as primers for DNA polymerase during DNA replication. Stabilizes and modulates the activity of the small subunit, increasing the rate of DNA synthesis, and conferring RNA synthesis capability. The DNA polymerase activity may enable DNA primase to also catalyze primer extension after primer synthesis. May also play a role in DNA repair.</text>
</comment>
<feature type="binding site" evidence="7">
    <location>
        <position position="273"/>
    </location>
    <ligand>
        <name>[4Fe-4S] cluster</name>
        <dbReference type="ChEBI" id="CHEBI:49883"/>
    </ligand>
</feature>
<comment type="cofactor">
    <cofactor evidence="7">
        <name>[4Fe-4S] cluster</name>
        <dbReference type="ChEBI" id="CHEBI:49883"/>
    </cofactor>
    <text evidence="7">Binds 1 [4Fe-4S] cluster.</text>
</comment>
<keyword evidence="1 7" id="KW-0004">4Fe-4S</keyword>
<keyword evidence="2 7" id="KW-0639">Primosome</keyword>
<keyword evidence="4 7" id="KW-0479">Metal-binding</keyword>
<gene>
    <name evidence="7 9" type="primary">priL</name>
    <name evidence="9" type="synonym">priB</name>
    <name evidence="9" type="ordered locus">Hqrw_4104</name>
</gene>
<accession>G0LFR4</accession>
<keyword evidence="6 7" id="KW-0411">Iron-sulfur</keyword>
<dbReference type="EMBL" id="FR746099">
    <property type="protein sequence ID" value="CCC41827.1"/>
    <property type="molecule type" value="Genomic_DNA"/>
</dbReference>
<dbReference type="GO" id="GO:0006269">
    <property type="term" value="P:DNA replication, synthesis of primer"/>
    <property type="evidence" value="ECO:0007669"/>
    <property type="project" value="UniProtKB-UniRule"/>
</dbReference>
<evidence type="ECO:0000256" key="3">
    <source>
        <dbReference type="ARBA" id="ARBA00022705"/>
    </source>
</evidence>
<dbReference type="SUPFAM" id="SSF140914">
    <property type="entry name" value="PriB N-terminal domain-like"/>
    <property type="match status" value="1"/>
</dbReference>
<feature type="domain" description="DNA primase large subunit C-terminal" evidence="8">
    <location>
        <begin position="265"/>
        <end position="383"/>
    </location>
</feature>
<name>G0LFR4_HALWC</name>
<evidence type="ECO:0000313" key="9">
    <source>
        <dbReference type="EMBL" id="CCC41827.1"/>
    </source>
</evidence>
<evidence type="ECO:0000256" key="6">
    <source>
        <dbReference type="ARBA" id="ARBA00023014"/>
    </source>
</evidence>
<dbReference type="GO" id="GO:1990077">
    <property type="term" value="C:primosome complex"/>
    <property type="evidence" value="ECO:0007669"/>
    <property type="project" value="UniProtKB-KW"/>
</dbReference>
<evidence type="ECO:0000256" key="4">
    <source>
        <dbReference type="ARBA" id="ARBA00022723"/>
    </source>
</evidence>
<dbReference type="Proteomes" id="UP000007954">
    <property type="component" value="Chromosome"/>
</dbReference>
<proteinExistence type="inferred from homology"/>
<feature type="binding site" evidence="7">
    <location>
        <position position="367"/>
    </location>
    <ligand>
        <name>[4Fe-4S] cluster</name>
        <dbReference type="ChEBI" id="CHEBI:49883"/>
    </ligand>
</feature>
<dbReference type="GO" id="GO:0046872">
    <property type="term" value="F:metal ion binding"/>
    <property type="evidence" value="ECO:0007669"/>
    <property type="project" value="UniProtKB-KW"/>
</dbReference>
<evidence type="ECO:0000256" key="5">
    <source>
        <dbReference type="ARBA" id="ARBA00023004"/>
    </source>
</evidence>
<feature type="binding site" evidence="7">
    <location>
        <position position="383"/>
    </location>
    <ligand>
        <name>[4Fe-4S] cluster</name>
        <dbReference type="ChEBI" id="CHEBI:49883"/>
    </ligand>
</feature>
<dbReference type="Pfam" id="PF04104">
    <property type="entry name" value="DNA_primase_lrg"/>
    <property type="match status" value="1"/>
</dbReference>
<dbReference type="InterPro" id="IPR023642">
    <property type="entry name" value="DNA_primase_lsu_PriL"/>
</dbReference>
<keyword evidence="5 7" id="KW-0408">Iron</keyword>
<reference evidence="9 10" key="1">
    <citation type="journal article" date="2011" name="PLoS ONE">
        <title>Haloquadratum walsbyi: limited diversity in a global pond.</title>
        <authorList>
            <person name="Dyall-Smith M."/>
            <person name="Pfeiffer F."/>
            <person name="Klee K."/>
            <person name="Palm P."/>
            <person name="Gross K."/>
            <person name="Schuster S.C."/>
            <person name="Rampp M."/>
            <person name="Oesterhelt D."/>
        </authorList>
    </citation>
    <scope>NUCLEOTIDE SEQUENCE [LARGE SCALE GENOMIC DNA]</scope>
    <source>
        <strain evidence="10">DSM 16854 / JCM 12705 / C23</strain>
    </source>
</reference>
<dbReference type="OrthoDB" id="46081at2157"/>
<dbReference type="Pfam" id="PF26466">
    <property type="entry name" value="DNA_primase_lrg_N"/>
    <property type="match status" value="1"/>
</dbReference>
<organism evidence="9 10">
    <name type="scientific">Haloquadratum walsbyi (strain DSM 16854 / JCM 12705 / C23)</name>
    <dbReference type="NCBI Taxonomy" id="768065"/>
    <lineage>
        <taxon>Archaea</taxon>
        <taxon>Methanobacteriati</taxon>
        <taxon>Methanobacteriota</taxon>
        <taxon>Stenosarchaea group</taxon>
        <taxon>Halobacteria</taxon>
        <taxon>Halobacteriales</taxon>
        <taxon>Haloferacaceae</taxon>
        <taxon>Haloquadratum</taxon>
    </lineage>
</organism>
<evidence type="ECO:0000256" key="1">
    <source>
        <dbReference type="ARBA" id="ARBA00022485"/>
    </source>
</evidence>
<feature type="binding site" evidence="7">
    <location>
        <position position="376"/>
    </location>
    <ligand>
        <name>[4Fe-4S] cluster</name>
        <dbReference type="ChEBI" id="CHEBI:49883"/>
    </ligand>
</feature>
<sequence length="413" mass="45236">MDSRHARYPFFEAAQVAVRDADVSPASLITADAPAVDRGHERVKRALLSGTVNSETPRRWSTRTEVLSYPIARILVSVIDVPAAIDKYARAEAATAQERLQTDIVEDHDIDQLQSTQSQSISFEAVLTEFGLDSSVYSAQSDEAPSVIEQRKELDSTLIQHTDTDGYWIELGAYLSLADREWGQSWRLTAREVTDGMVYVDVSDIFTLIESAIEDRVAAGLPFDVQGSDGGDVIVDALTDAVSDLRELVSDNSAADRVGAGVDFVAPSQFPPCMQTLVNKARSGEELANHAEFALVSFLVAMDADVETILTILEYDQDNQDEKTAVAEGVHTDTEETTTTTRERIETRVRYLNDRQGAGTQYPPPSCATMQAYGDCTDPDERCAEITDPVSYYIEAIDAVDNPSEYAGGHTDT</sequence>
<dbReference type="HAMAP" id="MF_00701">
    <property type="entry name" value="DNA_primase_lrg_arc"/>
    <property type="match status" value="1"/>
</dbReference>